<dbReference type="KEGG" id="vg:63209768"/>
<sequence length="157" mass="17386">MKSAGTGTQDATIAGWTMPGNLRKKGGTGKTERDYLRARNRVLRQSQICALPSCRKAIDLTLKPICQFVDTSKYTVETAHLIPLDCGPECRELKHFRKSNPWGKSANHKISVASLPPDSPLLASAKNLEPMHLKCNQELGDGKNAKPRNKTSRDWFA</sequence>
<name>A0A5J6TWU2_9CAUD</name>
<keyword evidence="2" id="KW-0255">Endonuclease</keyword>
<reference evidence="2 3" key="1">
    <citation type="submission" date="2019-07" db="EMBL/GenBank/DDBJ databases">
        <authorList>
            <person name="Divens A.M."/>
            <person name="Garlena R.A."/>
            <person name="Russell D.A."/>
            <person name="Pope W.H."/>
            <person name="Jacobs-Sera D."/>
            <person name="Hatfull G.F."/>
        </authorList>
    </citation>
    <scope>NUCLEOTIDE SEQUENCE [LARGE SCALE GENOMIC DNA]</scope>
</reference>
<evidence type="ECO:0000313" key="2">
    <source>
        <dbReference type="EMBL" id="QFG14337.1"/>
    </source>
</evidence>
<dbReference type="Proteomes" id="UP000326801">
    <property type="component" value="Segment"/>
</dbReference>
<evidence type="ECO:0000256" key="1">
    <source>
        <dbReference type="SAM" id="MobiDB-lite"/>
    </source>
</evidence>
<gene>
    <name evidence="2" type="primary">102</name>
    <name evidence="2" type="ORF">PBI_TOURACH_102</name>
</gene>
<keyword evidence="3" id="KW-1185">Reference proteome</keyword>
<dbReference type="RefSeq" id="YP_010013200.1">
    <property type="nucleotide sequence ID" value="NC_053509.1"/>
</dbReference>
<feature type="compositionally biased region" description="Polar residues" evidence="1">
    <location>
        <begin position="1"/>
        <end position="11"/>
    </location>
</feature>
<organism evidence="2 3">
    <name type="scientific">Mycobacterium phage Tourach</name>
    <dbReference type="NCBI Taxonomy" id="2599882"/>
    <lineage>
        <taxon>Viruses</taxon>
        <taxon>Duplodnaviria</taxon>
        <taxon>Heunggongvirae</taxon>
        <taxon>Uroviricota</taxon>
        <taxon>Caudoviricetes</taxon>
        <taxon>Vilmaviridae</taxon>
        <taxon>Lclasvirinae</taxon>
        <taxon>Faithunavirus</taxon>
        <taxon>Faithunavirus tourach</taxon>
    </lineage>
</organism>
<keyword evidence="2" id="KW-0378">Hydrolase</keyword>
<protein>
    <submittedName>
        <fullName evidence="2">HNH endonuclease</fullName>
    </submittedName>
</protein>
<dbReference type="EMBL" id="MN234228">
    <property type="protein sequence ID" value="QFG14337.1"/>
    <property type="molecule type" value="Genomic_DNA"/>
</dbReference>
<dbReference type="GeneID" id="63209768"/>
<proteinExistence type="predicted"/>
<accession>A0A5J6TWU2</accession>
<evidence type="ECO:0000313" key="3">
    <source>
        <dbReference type="Proteomes" id="UP000326801"/>
    </source>
</evidence>
<feature type="region of interest" description="Disordered" evidence="1">
    <location>
        <begin position="1"/>
        <end position="31"/>
    </location>
</feature>
<keyword evidence="2" id="KW-0540">Nuclease</keyword>
<dbReference type="GO" id="GO:0004519">
    <property type="term" value="F:endonuclease activity"/>
    <property type="evidence" value="ECO:0007669"/>
    <property type="project" value="UniProtKB-KW"/>
</dbReference>
<feature type="region of interest" description="Disordered" evidence="1">
    <location>
        <begin position="137"/>
        <end position="157"/>
    </location>
</feature>